<dbReference type="GeneID" id="93178679"/>
<dbReference type="Gene3D" id="3.90.550.10">
    <property type="entry name" value="Spore Coat Polysaccharide Biosynthesis Protein SpsA, Chain A"/>
    <property type="match status" value="1"/>
</dbReference>
<dbReference type="Proteomes" id="UP000051380">
    <property type="component" value="Unassembled WGS sequence"/>
</dbReference>
<sequence length="249" mass="28099">MPLVSIITPSWNVEGLIEETIRSVQSQTFTDWELLIADDCSTDKTPQIIAGIGERDPRVKLIRQAKNGGPALARQAAIDQAKGRYLAFLDSDDLWLPEKLERQLAFAKAKQAALSYTAFRRINDTNTVTGRLIEVPASLAYGQLLKNTAIATLTAMVDREIAGPVAMKNEGYDDFCLWLSILKRGHTAHGLNEDLARYRVRGSSVSSRPLRSAKWVWQIYRNVEQLSLPRSAWCFAHWGARAWLKRREF</sequence>
<evidence type="ECO:0000313" key="4">
    <source>
        <dbReference type="Proteomes" id="UP000051380"/>
    </source>
</evidence>
<gene>
    <name evidence="2" type="ORF">AOQ72_26860</name>
    <name evidence="3" type="ORF">GA0061099_1012143</name>
</gene>
<evidence type="ECO:0000313" key="5">
    <source>
        <dbReference type="Proteomes" id="UP000183174"/>
    </source>
</evidence>
<dbReference type="OrthoDB" id="9802649at2"/>
<dbReference type="RefSeq" id="WP_036007432.1">
    <property type="nucleotide sequence ID" value="NZ_CP104173.1"/>
</dbReference>
<protein>
    <submittedName>
        <fullName evidence="2">Glycosyl transferase</fullName>
    </submittedName>
    <submittedName>
        <fullName evidence="3">Teichuronic acid biosynthesis glycosyltransferase TuaG</fullName>
    </submittedName>
</protein>
<dbReference type="FunFam" id="3.90.550.10:FF:000130">
    <property type="entry name" value="Family 2 glycosyl transferase"/>
    <property type="match status" value="1"/>
</dbReference>
<evidence type="ECO:0000313" key="3">
    <source>
        <dbReference type="EMBL" id="SCB50637.1"/>
    </source>
</evidence>
<dbReference type="CDD" id="cd00761">
    <property type="entry name" value="Glyco_tranf_GTA_type"/>
    <property type="match status" value="1"/>
</dbReference>
<evidence type="ECO:0000259" key="1">
    <source>
        <dbReference type="Pfam" id="PF00535"/>
    </source>
</evidence>
<dbReference type="Pfam" id="PF00535">
    <property type="entry name" value="Glycos_transf_2"/>
    <property type="match status" value="1"/>
</dbReference>
<reference evidence="3 5" key="2">
    <citation type="submission" date="2016-08" db="EMBL/GenBank/DDBJ databases">
        <authorList>
            <person name="Seilhamer J.J."/>
        </authorList>
    </citation>
    <scope>NUCLEOTIDE SEQUENCE [LARGE SCALE GENOMIC DNA]</scope>
    <source>
        <strain evidence="3 5">CCBAU 10071</strain>
    </source>
</reference>
<dbReference type="EMBL" id="FMAE01000012">
    <property type="protein sequence ID" value="SCB50637.1"/>
    <property type="molecule type" value="Genomic_DNA"/>
</dbReference>
<name>A0A0R3CB05_9BRAD</name>
<dbReference type="SUPFAM" id="SSF53448">
    <property type="entry name" value="Nucleotide-diphospho-sugar transferases"/>
    <property type="match status" value="1"/>
</dbReference>
<dbReference type="STRING" id="108015.GA0061099_1012143"/>
<evidence type="ECO:0000313" key="2">
    <source>
        <dbReference type="EMBL" id="KRP93245.1"/>
    </source>
</evidence>
<accession>A0A0R3CB05</accession>
<dbReference type="GO" id="GO:0016758">
    <property type="term" value="F:hexosyltransferase activity"/>
    <property type="evidence" value="ECO:0007669"/>
    <property type="project" value="UniProtKB-ARBA"/>
</dbReference>
<dbReference type="InterPro" id="IPR029044">
    <property type="entry name" value="Nucleotide-diphossugar_trans"/>
</dbReference>
<feature type="domain" description="Glycosyltransferase 2-like" evidence="1">
    <location>
        <begin position="5"/>
        <end position="135"/>
    </location>
</feature>
<dbReference type="PANTHER" id="PTHR22916">
    <property type="entry name" value="GLYCOSYLTRANSFERASE"/>
    <property type="match status" value="1"/>
</dbReference>
<dbReference type="PANTHER" id="PTHR22916:SF3">
    <property type="entry name" value="UDP-GLCNAC:BETAGAL BETA-1,3-N-ACETYLGLUCOSAMINYLTRANSFERASE-LIKE PROTEIN 1"/>
    <property type="match status" value="1"/>
</dbReference>
<dbReference type="Proteomes" id="UP000183174">
    <property type="component" value="Unassembled WGS sequence"/>
</dbReference>
<dbReference type="EMBL" id="LJYF01000030">
    <property type="protein sequence ID" value="KRP93245.1"/>
    <property type="molecule type" value="Genomic_DNA"/>
</dbReference>
<reference evidence="2 4" key="1">
    <citation type="submission" date="2015-09" db="EMBL/GenBank/DDBJ databases">
        <title>Draft Genome Sequence of the Strain BR 3267 (Bradyrhizobium yuanmingense) recommended as inoculant for cowpea in Brazil.</title>
        <authorList>
            <person name="Simoes-Araujo J.L."/>
            <person name="Zilli J.E."/>
        </authorList>
    </citation>
    <scope>NUCLEOTIDE SEQUENCE [LARGE SCALE GENOMIC DNA]</scope>
    <source>
        <strain evidence="2 4">BR3267</strain>
    </source>
</reference>
<dbReference type="InterPro" id="IPR001173">
    <property type="entry name" value="Glyco_trans_2-like"/>
</dbReference>
<dbReference type="AlphaFoldDB" id="A0A0R3CB05"/>
<proteinExistence type="predicted"/>
<organism evidence="2 4">
    <name type="scientific">Bradyrhizobium yuanmingense</name>
    <dbReference type="NCBI Taxonomy" id="108015"/>
    <lineage>
        <taxon>Bacteria</taxon>
        <taxon>Pseudomonadati</taxon>
        <taxon>Pseudomonadota</taxon>
        <taxon>Alphaproteobacteria</taxon>
        <taxon>Hyphomicrobiales</taxon>
        <taxon>Nitrobacteraceae</taxon>
        <taxon>Bradyrhizobium</taxon>
    </lineage>
</organism>
<keyword evidence="2" id="KW-0808">Transferase</keyword>